<evidence type="ECO:0000256" key="1">
    <source>
        <dbReference type="ARBA" id="ARBA00008721"/>
    </source>
</evidence>
<evidence type="ECO:0000313" key="12">
    <source>
        <dbReference type="EMBL" id="SPO20081.1"/>
    </source>
</evidence>
<evidence type="ECO:0000256" key="8">
    <source>
        <dbReference type="ARBA" id="ARBA00023157"/>
    </source>
</evidence>
<evidence type="ECO:0000313" key="13">
    <source>
        <dbReference type="Proteomes" id="UP000324022"/>
    </source>
</evidence>
<name>A0A5C3DSA9_9BASI</name>
<evidence type="ECO:0000256" key="9">
    <source>
        <dbReference type="SAM" id="MobiDB-lite"/>
    </source>
</evidence>
<feature type="compositionally biased region" description="Basic and acidic residues" evidence="9">
    <location>
        <begin position="152"/>
        <end position="170"/>
    </location>
</feature>
<dbReference type="SUPFAM" id="SSF55486">
    <property type="entry name" value="Metalloproteases ('zincins'), catalytic domain"/>
    <property type="match status" value="1"/>
</dbReference>
<dbReference type="CDD" id="cd04275">
    <property type="entry name" value="ZnMc_pappalysin_like"/>
    <property type="match status" value="1"/>
</dbReference>
<evidence type="ECO:0000256" key="3">
    <source>
        <dbReference type="ARBA" id="ARBA00022723"/>
    </source>
</evidence>
<keyword evidence="8" id="KW-1015">Disulfide bond</keyword>
<dbReference type="GO" id="GO:0006508">
    <property type="term" value="P:proteolysis"/>
    <property type="evidence" value="ECO:0007669"/>
    <property type="project" value="UniProtKB-KW"/>
</dbReference>
<feature type="signal peptide" evidence="10">
    <location>
        <begin position="1"/>
        <end position="22"/>
    </location>
</feature>
<gene>
    <name evidence="12" type="ORF">UTRI_00476_B</name>
</gene>
<dbReference type="Gene3D" id="3.40.390.10">
    <property type="entry name" value="Collagenase (Catalytic Domain)"/>
    <property type="match status" value="1"/>
</dbReference>
<dbReference type="EMBL" id="OOIN01000001">
    <property type="protein sequence ID" value="SPO20081.1"/>
    <property type="molecule type" value="Genomic_DNA"/>
</dbReference>
<evidence type="ECO:0000256" key="10">
    <source>
        <dbReference type="SAM" id="SignalP"/>
    </source>
</evidence>
<accession>A0A5C3DSA9</accession>
<feature type="region of interest" description="Disordered" evidence="9">
    <location>
        <begin position="211"/>
        <end position="231"/>
    </location>
</feature>
<evidence type="ECO:0000256" key="2">
    <source>
        <dbReference type="ARBA" id="ARBA00022670"/>
    </source>
</evidence>
<feature type="chain" id="PRO_5022913975" evidence="10">
    <location>
        <begin position="23"/>
        <end position="459"/>
    </location>
</feature>
<evidence type="ECO:0000256" key="7">
    <source>
        <dbReference type="ARBA" id="ARBA00023049"/>
    </source>
</evidence>
<keyword evidence="6" id="KW-0862">Zinc</keyword>
<dbReference type="PANTHER" id="PTHR47466:SF1">
    <property type="entry name" value="METALLOPROTEASE MEP1 (AFU_ORTHOLOGUE AFUA_1G07730)-RELATED"/>
    <property type="match status" value="1"/>
</dbReference>
<keyword evidence="3" id="KW-0479">Metal-binding</keyword>
<evidence type="ECO:0000256" key="6">
    <source>
        <dbReference type="ARBA" id="ARBA00022833"/>
    </source>
</evidence>
<dbReference type="Proteomes" id="UP000324022">
    <property type="component" value="Unassembled WGS sequence"/>
</dbReference>
<feature type="domain" description="Peptidase M43 pregnancy-associated plasma-A" evidence="11">
    <location>
        <begin position="319"/>
        <end position="451"/>
    </location>
</feature>
<keyword evidence="5" id="KW-0378">Hydrolase</keyword>
<reference evidence="12 13" key="1">
    <citation type="submission" date="2018-03" db="EMBL/GenBank/DDBJ databases">
        <authorList>
            <person name="Guldener U."/>
        </authorList>
    </citation>
    <scope>NUCLEOTIDE SEQUENCE [LARGE SCALE GENOMIC DNA]</scope>
    <source>
        <strain evidence="12 13">NBRC100155</strain>
    </source>
</reference>
<feature type="compositionally biased region" description="Polar residues" evidence="9">
    <location>
        <begin position="141"/>
        <end position="150"/>
    </location>
</feature>
<dbReference type="OrthoDB" id="536211at2759"/>
<evidence type="ECO:0000256" key="4">
    <source>
        <dbReference type="ARBA" id="ARBA00022729"/>
    </source>
</evidence>
<feature type="compositionally biased region" description="Polar residues" evidence="9">
    <location>
        <begin position="216"/>
        <end position="226"/>
    </location>
</feature>
<comment type="similarity">
    <text evidence="1">Belongs to the peptidase M43B family.</text>
</comment>
<keyword evidence="4 10" id="KW-0732">Signal</keyword>
<dbReference type="GO" id="GO:0008237">
    <property type="term" value="F:metallopeptidase activity"/>
    <property type="evidence" value="ECO:0007669"/>
    <property type="project" value="UniProtKB-KW"/>
</dbReference>
<protein>
    <submittedName>
        <fullName evidence="12">Related to metalloprotease</fullName>
    </submittedName>
</protein>
<organism evidence="12 13">
    <name type="scientific">Ustilago trichophora</name>
    <dbReference type="NCBI Taxonomy" id="86804"/>
    <lineage>
        <taxon>Eukaryota</taxon>
        <taxon>Fungi</taxon>
        <taxon>Dikarya</taxon>
        <taxon>Basidiomycota</taxon>
        <taxon>Ustilaginomycotina</taxon>
        <taxon>Ustilaginomycetes</taxon>
        <taxon>Ustilaginales</taxon>
        <taxon>Ustilaginaceae</taxon>
        <taxon>Ustilago</taxon>
    </lineage>
</organism>
<keyword evidence="2 12" id="KW-0645">Protease</keyword>
<evidence type="ECO:0000256" key="5">
    <source>
        <dbReference type="ARBA" id="ARBA00022801"/>
    </source>
</evidence>
<proteinExistence type="inferred from homology"/>
<sequence length="459" mass="50142">MQPFRQLLSTISLALFVLQAHQSLHEGGQALARPVQNEAGDVQVLATQPRASISDSDGQTTMDPEAVLKALQALANGIQTDGDEEDNKPMIVISHGDGGPVQPKAKANADGKASDDVKDKTSDKEDKKDDKEPKKGDNPQKSEASAKNNSDTQDKDQDQKDTTPKKDPPKTKAVHNALQQPRTRFCAQPANTNRTVDDISQHLVKAERKRLAAIRQQRSSSSNSKATDPRSLTDAKLLAEQTKTVQVVWHVIHSGRAGNLSDTMIQDQIEVLNDDYKAYGFSFDLTTTNRVNNTQWYKNISPDTNLQTEMKNALRKGDQKTLNLYSVDFNNGLLGYATFPWNVKDNLKNDGVVFQYSTVPGGSETGYNLGKTATHEVGHWLGLYHVFQGGCEAPGDYVDDTPPQSVATNGCPVGQDSCRGGGVDSIHNYMDYSSDACLTEFTEGQAVRMAALSGQYRSL</sequence>
<dbReference type="InterPro" id="IPR008754">
    <property type="entry name" value="Peptidase_M43"/>
</dbReference>
<feature type="compositionally biased region" description="Basic and acidic residues" evidence="9">
    <location>
        <begin position="107"/>
        <end position="140"/>
    </location>
</feature>
<dbReference type="InterPro" id="IPR024079">
    <property type="entry name" value="MetalloPept_cat_dom_sf"/>
</dbReference>
<dbReference type="AlphaFoldDB" id="A0A5C3DSA9"/>
<feature type="region of interest" description="Disordered" evidence="9">
    <location>
        <begin position="80"/>
        <end position="197"/>
    </location>
</feature>
<keyword evidence="13" id="KW-1185">Reference proteome</keyword>
<keyword evidence="7 12" id="KW-0482">Metalloprotease</keyword>
<dbReference type="PANTHER" id="PTHR47466">
    <property type="match status" value="1"/>
</dbReference>
<dbReference type="Pfam" id="PF05572">
    <property type="entry name" value="Peptidase_M43"/>
    <property type="match status" value="1"/>
</dbReference>
<evidence type="ECO:0000259" key="11">
    <source>
        <dbReference type="Pfam" id="PF05572"/>
    </source>
</evidence>
<dbReference type="GO" id="GO:0046872">
    <property type="term" value="F:metal ion binding"/>
    <property type="evidence" value="ECO:0007669"/>
    <property type="project" value="UniProtKB-KW"/>
</dbReference>